<dbReference type="InterPro" id="IPR001279">
    <property type="entry name" value="Metallo-B-lactamas"/>
</dbReference>
<feature type="domain" description="Metallo-beta-lactamase" evidence="5">
    <location>
        <begin position="18"/>
        <end position="194"/>
    </location>
</feature>
<dbReference type="Proteomes" id="UP000282028">
    <property type="component" value="Unassembled WGS sequence"/>
</dbReference>
<name>A0A3M8CD56_9BACL</name>
<evidence type="ECO:0000259" key="5">
    <source>
        <dbReference type="SMART" id="SM00849"/>
    </source>
</evidence>
<comment type="catalytic activity">
    <reaction evidence="4">
        <text>3',5'-cyclic UMP + H2O = UMP + H(+)</text>
        <dbReference type="Rhea" id="RHEA:70575"/>
        <dbReference type="ChEBI" id="CHEBI:15377"/>
        <dbReference type="ChEBI" id="CHEBI:15378"/>
        <dbReference type="ChEBI" id="CHEBI:57865"/>
        <dbReference type="ChEBI" id="CHEBI:184387"/>
    </reaction>
    <physiologicalReaction direction="left-to-right" evidence="4">
        <dbReference type="Rhea" id="RHEA:70576"/>
    </physiologicalReaction>
</comment>
<organism evidence="6 7">
    <name type="scientific">Brevibacillus invocatus</name>
    <dbReference type="NCBI Taxonomy" id="173959"/>
    <lineage>
        <taxon>Bacteria</taxon>
        <taxon>Bacillati</taxon>
        <taxon>Bacillota</taxon>
        <taxon>Bacilli</taxon>
        <taxon>Bacillales</taxon>
        <taxon>Paenibacillaceae</taxon>
        <taxon>Brevibacillus</taxon>
    </lineage>
</organism>
<comment type="caution">
    <text evidence="6">The sequence shown here is derived from an EMBL/GenBank/DDBJ whole genome shotgun (WGS) entry which is preliminary data.</text>
</comment>
<proteinExistence type="predicted"/>
<dbReference type="SUPFAM" id="SSF56281">
    <property type="entry name" value="Metallo-hydrolase/oxidoreductase"/>
    <property type="match status" value="1"/>
</dbReference>
<evidence type="ECO:0000256" key="2">
    <source>
        <dbReference type="ARBA" id="ARBA00034221"/>
    </source>
</evidence>
<reference evidence="6 7" key="1">
    <citation type="submission" date="2018-10" db="EMBL/GenBank/DDBJ databases">
        <title>Phylogenomics of Brevibacillus.</title>
        <authorList>
            <person name="Dunlap C."/>
        </authorList>
    </citation>
    <scope>NUCLEOTIDE SEQUENCE [LARGE SCALE GENOMIC DNA]</scope>
    <source>
        <strain evidence="6 7">JCM 12215</strain>
    </source>
</reference>
<protein>
    <submittedName>
        <fullName evidence="6">MBL fold metallo-hydrolase</fullName>
    </submittedName>
</protein>
<dbReference type="RefSeq" id="WP_122909395.1">
    <property type="nucleotide sequence ID" value="NZ_CBCSBE010000012.1"/>
</dbReference>
<dbReference type="CDD" id="cd07716">
    <property type="entry name" value="RNaseZ_short-form-like_MBL-fold"/>
    <property type="match status" value="1"/>
</dbReference>
<sequence length="249" mass="27613">MRVTVLGFQSPYPGPNGATPGYLIETDSKRLLLDCGSGVLSQLGKYVPIHQLDALLLSHYHHDHIADVGVLQYGLMVHQLFQEREKNRPLPIYAPAQPIVDSQSLLYRQATSFHPVDEQTHLAIGDIQIRFLRTDHGNGDPCYAMRLESQGKVLVYGADSGPGTNWEGFASDVDLFICEGTYLDHNKPKESNGHLSVRDTAQLAEALKCRALLITHLYHLYEPEVVQQQAEAYTSGTCYVASIGLQITL</sequence>
<dbReference type="PANTHER" id="PTHR46018">
    <property type="entry name" value="ZINC PHOSPHODIESTERASE ELAC PROTEIN 1"/>
    <property type="match status" value="1"/>
</dbReference>
<evidence type="ECO:0000256" key="4">
    <source>
        <dbReference type="ARBA" id="ARBA00048505"/>
    </source>
</evidence>
<dbReference type="InterPro" id="IPR036866">
    <property type="entry name" value="RibonucZ/Hydroxyglut_hydro"/>
</dbReference>
<keyword evidence="1" id="KW-0862">Zinc</keyword>
<gene>
    <name evidence="6" type="ORF">EDM52_12950</name>
</gene>
<dbReference type="Gene3D" id="3.60.15.10">
    <property type="entry name" value="Ribonuclease Z/Hydroxyacylglutathione hydrolase-like"/>
    <property type="match status" value="1"/>
</dbReference>
<dbReference type="PANTHER" id="PTHR46018:SF4">
    <property type="entry name" value="METALLO-HYDROLASE YHFI-RELATED"/>
    <property type="match status" value="1"/>
</dbReference>
<dbReference type="EMBL" id="RHHR01000019">
    <property type="protein sequence ID" value="RNB73401.1"/>
    <property type="molecule type" value="Genomic_DNA"/>
</dbReference>
<dbReference type="GO" id="GO:0042781">
    <property type="term" value="F:3'-tRNA processing endoribonuclease activity"/>
    <property type="evidence" value="ECO:0007669"/>
    <property type="project" value="TreeGrafter"/>
</dbReference>
<evidence type="ECO:0000256" key="1">
    <source>
        <dbReference type="ARBA" id="ARBA00022833"/>
    </source>
</evidence>
<comment type="catalytic activity">
    <reaction evidence="2">
        <text>3',5'-cyclic CMP + H2O = CMP + H(+)</text>
        <dbReference type="Rhea" id="RHEA:72675"/>
        <dbReference type="ChEBI" id="CHEBI:15377"/>
        <dbReference type="ChEBI" id="CHEBI:15378"/>
        <dbReference type="ChEBI" id="CHEBI:58003"/>
        <dbReference type="ChEBI" id="CHEBI:60377"/>
    </reaction>
    <physiologicalReaction direction="left-to-right" evidence="2">
        <dbReference type="Rhea" id="RHEA:72676"/>
    </physiologicalReaction>
</comment>
<dbReference type="OrthoDB" id="9794898at2"/>
<comment type="function">
    <text evidence="3">Counteracts the endogenous Pycsar antiviral defense system. Phosphodiesterase that enables metal-dependent hydrolysis of host cyclic nucleotide Pycsar defense signals such as cCMP and cUMP.</text>
</comment>
<evidence type="ECO:0000313" key="7">
    <source>
        <dbReference type="Proteomes" id="UP000282028"/>
    </source>
</evidence>
<dbReference type="AlphaFoldDB" id="A0A3M8CD56"/>
<keyword evidence="6" id="KW-0378">Hydrolase</keyword>
<accession>A0A3M8CD56</accession>
<keyword evidence="7" id="KW-1185">Reference proteome</keyword>
<dbReference type="SMART" id="SM00849">
    <property type="entry name" value="Lactamase_B"/>
    <property type="match status" value="1"/>
</dbReference>
<dbReference type="Pfam" id="PF12706">
    <property type="entry name" value="Lactamase_B_2"/>
    <property type="match status" value="1"/>
</dbReference>
<evidence type="ECO:0000313" key="6">
    <source>
        <dbReference type="EMBL" id="RNB73401.1"/>
    </source>
</evidence>
<evidence type="ECO:0000256" key="3">
    <source>
        <dbReference type="ARBA" id="ARBA00034301"/>
    </source>
</evidence>